<sequence>MLKCKQRKELKLKLDQIRRRPNQVRSFEEFMSTAILVLTRTPTPPIPLLSHVAENDSSPVSYMSINECVVSSRSVRRRF</sequence>
<dbReference type="EMBL" id="JAVFWL010000006">
    <property type="protein sequence ID" value="KAK6766348.1"/>
    <property type="molecule type" value="Genomic_DNA"/>
</dbReference>
<dbReference type="Proteomes" id="UP001303046">
    <property type="component" value="Unassembled WGS sequence"/>
</dbReference>
<protein>
    <submittedName>
        <fullName evidence="1">Uncharacterized protein</fullName>
    </submittedName>
</protein>
<name>A0ABR1EUR6_NECAM</name>
<evidence type="ECO:0000313" key="1">
    <source>
        <dbReference type="EMBL" id="KAK6766348.1"/>
    </source>
</evidence>
<comment type="caution">
    <text evidence="1">The sequence shown here is derived from an EMBL/GenBank/DDBJ whole genome shotgun (WGS) entry which is preliminary data.</text>
</comment>
<proteinExistence type="predicted"/>
<organism evidence="1 2">
    <name type="scientific">Necator americanus</name>
    <name type="common">Human hookworm</name>
    <dbReference type="NCBI Taxonomy" id="51031"/>
    <lineage>
        <taxon>Eukaryota</taxon>
        <taxon>Metazoa</taxon>
        <taxon>Ecdysozoa</taxon>
        <taxon>Nematoda</taxon>
        <taxon>Chromadorea</taxon>
        <taxon>Rhabditida</taxon>
        <taxon>Rhabditina</taxon>
        <taxon>Rhabditomorpha</taxon>
        <taxon>Strongyloidea</taxon>
        <taxon>Ancylostomatidae</taxon>
        <taxon>Bunostominae</taxon>
        <taxon>Necator</taxon>
    </lineage>
</organism>
<reference evidence="1 2" key="1">
    <citation type="submission" date="2023-08" db="EMBL/GenBank/DDBJ databases">
        <title>A Necator americanus chromosomal reference genome.</title>
        <authorList>
            <person name="Ilik V."/>
            <person name="Petrzelkova K.J."/>
            <person name="Pardy F."/>
            <person name="Fuh T."/>
            <person name="Niatou-Singa F.S."/>
            <person name="Gouil Q."/>
            <person name="Baker L."/>
            <person name="Ritchie M.E."/>
            <person name="Jex A.R."/>
            <person name="Gazzola D."/>
            <person name="Li H."/>
            <person name="Toshio Fujiwara R."/>
            <person name="Zhan B."/>
            <person name="Aroian R.V."/>
            <person name="Pafco B."/>
            <person name="Schwarz E.M."/>
        </authorList>
    </citation>
    <scope>NUCLEOTIDE SEQUENCE [LARGE SCALE GENOMIC DNA]</scope>
    <source>
        <strain evidence="1 2">Aroian</strain>
        <tissue evidence="1">Whole animal</tissue>
    </source>
</reference>
<accession>A0ABR1EUR6</accession>
<evidence type="ECO:0000313" key="2">
    <source>
        <dbReference type="Proteomes" id="UP001303046"/>
    </source>
</evidence>
<gene>
    <name evidence="1" type="primary">Necator_chrX.g26114</name>
    <name evidence="1" type="ORF">RB195_025948</name>
</gene>
<keyword evidence="2" id="KW-1185">Reference proteome</keyword>